<dbReference type="PROSITE" id="PS50110">
    <property type="entry name" value="RESPONSE_REGULATORY"/>
    <property type="match status" value="1"/>
</dbReference>
<gene>
    <name evidence="5" type="ORF">OVA965_LOCUS44005</name>
    <name evidence="6" type="ORF">TMI583_LOCUS46520</name>
</gene>
<dbReference type="SUPFAM" id="SSF52172">
    <property type="entry name" value="CheY-like"/>
    <property type="match status" value="1"/>
</dbReference>
<keyword evidence="1 3" id="KW-0597">Phosphoprotein</keyword>
<evidence type="ECO:0000256" key="3">
    <source>
        <dbReference type="PROSITE-ProRule" id="PRU00169"/>
    </source>
</evidence>
<dbReference type="SMART" id="SM00448">
    <property type="entry name" value="REC"/>
    <property type="match status" value="1"/>
</dbReference>
<comment type="caution">
    <text evidence="5">The sequence shown here is derived from an EMBL/GenBank/DDBJ whole genome shotgun (WGS) entry which is preliminary data.</text>
</comment>
<evidence type="ECO:0000256" key="1">
    <source>
        <dbReference type="ARBA" id="ARBA00022553"/>
    </source>
</evidence>
<dbReference type="Pfam" id="PF00072">
    <property type="entry name" value="Response_reg"/>
    <property type="match status" value="1"/>
</dbReference>
<dbReference type="Gene3D" id="3.40.50.2300">
    <property type="match status" value="1"/>
</dbReference>
<evidence type="ECO:0000313" key="7">
    <source>
        <dbReference type="Proteomes" id="UP000677228"/>
    </source>
</evidence>
<dbReference type="InterPro" id="IPR001789">
    <property type="entry name" value="Sig_transdc_resp-reg_receiver"/>
</dbReference>
<sequence>MGGKLSLESDKGKGSKFYFELTFELAATPAIYNPIKISETSDLKLLRVLLVEDNKINMLVAKKALTSFQASVDSAYDGAEALASLAHFPHYDIVLMDLEMPVMNGYEAIFEMKKKYPLIPVIAFTASLVDQQMLSDLLASGFNDCLLKPFNPQQLLSVIKKHAGIKKSPQN</sequence>
<dbReference type="EMBL" id="CAJOBA010086833">
    <property type="protein sequence ID" value="CAF4467151.1"/>
    <property type="molecule type" value="Genomic_DNA"/>
</dbReference>
<dbReference type="InterPro" id="IPR011006">
    <property type="entry name" value="CheY-like_superfamily"/>
</dbReference>
<proteinExistence type="predicted"/>
<keyword evidence="2" id="KW-0902">Two-component regulatory system</keyword>
<dbReference type="EMBL" id="CAJNOK010060627">
    <property type="protein sequence ID" value="CAF1636030.1"/>
    <property type="molecule type" value="Genomic_DNA"/>
</dbReference>
<evidence type="ECO:0000256" key="2">
    <source>
        <dbReference type="ARBA" id="ARBA00023012"/>
    </source>
</evidence>
<feature type="domain" description="Response regulatory" evidence="4">
    <location>
        <begin position="47"/>
        <end position="163"/>
    </location>
</feature>
<dbReference type="Proteomes" id="UP000682733">
    <property type="component" value="Unassembled WGS sequence"/>
</dbReference>
<dbReference type="AlphaFoldDB" id="A0A8S2G8R3"/>
<feature type="modified residue" description="4-aspartylphosphate" evidence="3">
    <location>
        <position position="97"/>
    </location>
</feature>
<dbReference type="PANTHER" id="PTHR45339:SF1">
    <property type="entry name" value="HYBRID SIGNAL TRANSDUCTION HISTIDINE KINASE J"/>
    <property type="match status" value="1"/>
</dbReference>
<dbReference type="GO" id="GO:0000160">
    <property type="term" value="P:phosphorelay signal transduction system"/>
    <property type="evidence" value="ECO:0007669"/>
    <property type="project" value="UniProtKB-KW"/>
</dbReference>
<reference evidence="5" key="1">
    <citation type="submission" date="2021-02" db="EMBL/GenBank/DDBJ databases">
        <authorList>
            <person name="Nowell W R."/>
        </authorList>
    </citation>
    <scope>NUCLEOTIDE SEQUENCE</scope>
</reference>
<evidence type="ECO:0000259" key="4">
    <source>
        <dbReference type="PROSITE" id="PS50110"/>
    </source>
</evidence>
<protein>
    <recommendedName>
        <fullName evidence="4">Response regulatory domain-containing protein</fullName>
    </recommendedName>
</protein>
<accession>A0A8S2G8R3</accession>
<name>A0A8S2G8R3_9BILA</name>
<dbReference type="Proteomes" id="UP000677228">
    <property type="component" value="Unassembled WGS sequence"/>
</dbReference>
<dbReference type="PANTHER" id="PTHR45339">
    <property type="entry name" value="HYBRID SIGNAL TRANSDUCTION HISTIDINE KINASE J"/>
    <property type="match status" value="1"/>
</dbReference>
<evidence type="ECO:0000313" key="5">
    <source>
        <dbReference type="EMBL" id="CAF1636030.1"/>
    </source>
</evidence>
<dbReference type="CDD" id="cd17546">
    <property type="entry name" value="REC_hyHK_CKI1_RcsC-like"/>
    <property type="match status" value="1"/>
</dbReference>
<evidence type="ECO:0000313" key="6">
    <source>
        <dbReference type="EMBL" id="CAF4467151.1"/>
    </source>
</evidence>
<organism evidence="5 7">
    <name type="scientific">Didymodactylos carnosus</name>
    <dbReference type="NCBI Taxonomy" id="1234261"/>
    <lineage>
        <taxon>Eukaryota</taxon>
        <taxon>Metazoa</taxon>
        <taxon>Spiralia</taxon>
        <taxon>Gnathifera</taxon>
        <taxon>Rotifera</taxon>
        <taxon>Eurotatoria</taxon>
        <taxon>Bdelloidea</taxon>
        <taxon>Philodinida</taxon>
        <taxon>Philodinidae</taxon>
        <taxon>Didymodactylos</taxon>
    </lineage>
</organism>